<reference evidence="4" key="1">
    <citation type="submission" date="2016-11" db="UniProtKB">
        <authorList>
            <consortium name="WormBaseParasite"/>
        </authorList>
    </citation>
    <scope>IDENTIFICATION</scope>
</reference>
<dbReference type="InterPro" id="IPR000477">
    <property type="entry name" value="RT_dom"/>
</dbReference>
<dbReference type="Pfam" id="PF00078">
    <property type="entry name" value="RVT_1"/>
    <property type="match status" value="1"/>
</dbReference>
<feature type="region of interest" description="Disordered" evidence="1">
    <location>
        <begin position="690"/>
        <end position="717"/>
    </location>
</feature>
<dbReference type="AlphaFoldDB" id="A0A1I8IJE6"/>
<evidence type="ECO:0000259" key="2">
    <source>
        <dbReference type="PROSITE" id="PS50878"/>
    </source>
</evidence>
<proteinExistence type="predicted"/>
<feature type="domain" description="Reverse transcriptase" evidence="2">
    <location>
        <begin position="1"/>
        <end position="257"/>
    </location>
</feature>
<dbReference type="PANTHER" id="PTHR47027">
    <property type="entry name" value="REVERSE TRANSCRIPTASE DOMAIN-CONTAINING PROTEIN"/>
    <property type="match status" value="1"/>
</dbReference>
<feature type="compositionally biased region" description="Basic residues" evidence="1">
    <location>
        <begin position="341"/>
        <end position="352"/>
    </location>
</feature>
<dbReference type="WBParaSite" id="maker-uti_cns_0013172-snap-gene-0.2-mRNA-1">
    <property type="protein sequence ID" value="maker-uti_cns_0013172-snap-gene-0.2-mRNA-1"/>
    <property type="gene ID" value="maker-uti_cns_0013172-snap-gene-0.2"/>
</dbReference>
<evidence type="ECO:0000313" key="3">
    <source>
        <dbReference type="Proteomes" id="UP000095280"/>
    </source>
</evidence>
<sequence>MNRVLFGEEAPNEWTTAHSSQFLRSRAPQGLWSIEAFSPALRSCSTGCCYRDCSPCWIRTCVLSRTASGPAPSRHGDADSGSLVLRAYNVPEQLSSAIMTMYRDTTAAVSTLDGLSDFFETSSGVLQGDTLAPFLFVLVLVWVPRTALSTNDDGFLLRRRVGRRQLERRLSVLGYAHDLALLSSTLEGAQRQLDKLVFVAASVGLVVNTQKTVVLCVPDDIETAILCRCADGYATEFLRCHQFAVIETVLLYNAETWTLTDSLEQQVDAAHAGLLRAAFKIGYERVTDVDLYHRAGLVRPSDLLRCRLQLAGHIIRAETYAHRRCRRCSLSRQAAGGLGRPRSRPTPRRKRQIPPASLRSHCLLADAGAPDSAGGVAFVRDLALRRALSPMLVTPMVRLDGGAGGSGINDVLERESDGLELGLVGIAPSGSCRVPSADDGAVFFVEEDPGRSPPDVELPVADLPERIVGRAAVCFFVGHQGPTAGFEADRTDVGFHIDGFHRCRAWQSRDGSEGFSLSAVQVVEAGTGQPWSPGSSSVPDHRFDECSINPEEQGAVPAPFAMGERADDGGSACHLLFDRVGVLIEKEAMVYPHPEELQFFLGGDRVAVQREVKSAVAVGAVPAVEAAFGLGWIKVNAQVICPLFDLLERILSASKKLSDVTARRPECDVVRVAAIFDIRRHVVGPGINVEKEEGRRADSPLRDSLTEPAPFSGGRADSNGNLAALKETVKPFDHTGGKALVHHPGEESGPPDSVKRSGAVYEHGKGVGFVLVGTEFLSIYDQVLVRVGRLFAVAKAFDGVPDLFGVLGFGHFSDKVLPKFMFLFAAALDKLLAFSAPFLGRGGGFTESVAMITQFAQLVIPVRFISDGDLFSRDGQFCRFEHTFGKPADLFLDGTSVEVFTVFLKNGPELRPVGFLPSPVESGCRSKSVPSSADRDQDRFVIRSKFIESGPGVSSGVEYPVVGRGTPVDKATGLRQAVPALIGVAPPGWVVQVKVARDDLAVVAAEPAVDTRMLAVVLAFDTPDRGAINIGDDKSVAGGRVHDDTAPFSGAAVPALDFTIRNALADEKQQATSFDAGVEPSYFAVLANVSLAGLHERRLLYYLFDPANRTNPLEVHNSMERPVKNESNVLYVWFKVSLQQIIDLWQAYTQKVNVNKNANSGMPQTSEEELDLEQNFLNSPIQDEKKQILITNFWLD</sequence>
<dbReference type="Proteomes" id="UP000095280">
    <property type="component" value="Unplaced"/>
</dbReference>
<accession>A0A1I8IJE6</accession>
<feature type="region of interest" description="Disordered" evidence="1">
    <location>
        <begin position="335"/>
        <end position="355"/>
    </location>
</feature>
<dbReference type="PANTHER" id="PTHR47027:SF27">
    <property type="entry name" value="REVERSE TRANSCRIPTASE DOMAIN-CONTAINING PROTEIN"/>
    <property type="match status" value="1"/>
</dbReference>
<protein>
    <submittedName>
        <fullName evidence="4">Reverse transcriptase domain-containing protein</fullName>
    </submittedName>
</protein>
<feature type="region of interest" description="Disordered" evidence="1">
    <location>
        <begin position="736"/>
        <end position="755"/>
    </location>
</feature>
<organism evidence="3 4">
    <name type="scientific">Macrostomum lignano</name>
    <dbReference type="NCBI Taxonomy" id="282301"/>
    <lineage>
        <taxon>Eukaryota</taxon>
        <taxon>Metazoa</taxon>
        <taxon>Spiralia</taxon>
        <taxon>Lophotrochozoa</taxon>
        <taxon>Platyhelminthes</taxon>
        <taxon>Rhabditophora</taxon>
        <taxon>Macrostomorpha</taxon>
        <taxon>Macrostomida</taxon>
        <taxon>Macrostomidae</taxon>
        <taxon>Macrostomum</taxon>
    </lineage>
</organism>
<name>A0A1I8IJE6_9PLAT</name>
<keyword evidence="3" id="KW-1185">Reference proteome</keyword>
<dbReference type="PROSITE" id="PS50878">
    <property type="entry name" value="RT_POL"/>
    <property type="match status" value="1"/>
</dbReference>
<evidence type="ECO:0000256" key="1">
    <source>
        <dbReference type="SAM" id="MobiDB-lite"/>
    </source>
</evidence>
<evidence type="ECO:0000313" key="4">
    <source>
        <dbReference type="WBParaSite" id="maker-uti_cns_0013172-snap-gene-0.2-mRNA-1"/>
    </source>
</evidence>
<feature type="compositionally biased region" description="Basic and acidic residues" evidence="1">
    <location>
        <begin position="690"/>
        <end position="705"/>
    </location>
</feature>